<gene>
    <name evidence="2" type="ORF">SAMN04489835_1815</name>
</gene>
<evidence type="ECO:0008006" key="4">
    <source>
        <dbReference type="Google" id="ProtNLM"/>
    </source>
</evidence>
<sequence length="142" mass="14358">MVTSLRASALAVAVAGIAVATAGAASADDRLDGEFVFVNGPTQNRWSITTQCNPEGACGGTVSSSTGMIAHISRVAGGPWTVERHDVPNGWTCADGSTGPGDLSYAFDPATLAGTATYTSKPGACNDPNVLQHQNPISLLPA</sequence>
<feature type="chain" id="PRO_5009298061" description="Secreted protein" evidence="1">
    <location>
        <begin position="28"/>
        <end position="142"/>
    </location>
</feature>
<feature type="signal peptide" evidence="1">
    <location>
        <begin position="1"/>
        <end position="27"/>
    </location>
</feature>
<proteinExistence type="predicted"/>
<keyword evidence="3" id="KW-1185">Reference proteome</keyword>
<evidence type="ECO:0000313" key="3">
    <source>
        <dbReference type="Proteomes" id="UP000182915"/>
    </source>
</evidence>
<accession>A0A1H6JK95</accession>
<name>A0A1H6JK95_MYCRU</name>
<dbReference type="Proteomes" id="UP000182915">
    <property type="component" value="Chromosome I"/>
</dbReference>
<dbReference type="EMBL" id="LT629971">
    <property type="protein sequence ID" value="SEH59431.1"/>
    <property type="molecule type" value="Genomic_DNA"/>
</dbReference>
<dbReference type="AlphaFoldDB" id="A0A1H6JK95"/>
<evidence type="ECO:0000256" key="1">
    <source>
        <dbReference type="SAM" id="SignalP"/>
    </source>
</evidence>
<keyword evidence="1" id="KW-0732">Signal</keyword>
<reference evidence="3" key="1">
    <citation type="submission" date="2016-10" db="EMBL/GenBank/DDBJ databases">
        <authorList>
            <person name="Varghese N."/>
            <person name="Submissions S."/>
        </authorList>
    </citation>
    <scope>NUCLEOTIDE SEQUENCE [LARGE SCALE GENOMIC DNA]</scope>
    <source>
        <strain evidence="3">DSM 45405</strain>
    </source>
</reference>
<organism evidence="2 3">
    <name type="scientific">Mycolicibacterium rutilum</name>
    <name type="common">Mycobacterium rutilum</name>
    <dbReference type="NCBI Taxonomy" id="370526"/>
    <lineage>
        <taxon>Bacteria</taxon>
        <taxon>Bacillati</taxon>
        <taxon>Actinomycetota</taxon>
        <taxon>Actinomycetes</taxon>
        <taxon>Mycobacteriales</taxon>
        <taxon>Mycobacteriaceae</taxon>
        <taxon>Mycolicibacterium</taxon>
    </lineage>
</organism>
<protein>
    <recommendedName>
        <fullName evidence="4">Secreted protein</fullName>
    </recommendedName>
</protein>
<dbReference type="STRING" id="370526.SAMN04489835_1815"/>
<evidence type="ECO:0000313" key="2">
    <source>
        <dbReference type="EMBL" id="SEH59431.1"/>
    </source>
</evidence>